<evidence type="ECO:0000313" key="5">
    <source>
        <dbReference type="EMBL" id="PWN56037.1"/>
    </source>
</evidence>
<dbReference type="PANTHER" id="PTHR36582">
    <property type="entry name" value="ANTITOXIN PARD"/>
    <property type="match status" value="1"/>
</dbReference>
<gene>
    <name evidence="5" type="ORF">DEH80_09495</name>
</gene>
<dbReference type="PANTHER" id="PTHR36582:SF2">
    <property type="entry name" value="ANTITOXIN PARD"/>
    <property type="match status" value="1"/>
</dbReference>
<comment type="similarity">
    <text evidence="1">Belongs to the ParD antitoxin family.</text>
</comment>
<keyword evidence="3" id="KW-1277">Toxin-antitoxin system</keyword>
<sequence length="82" mass="9232">MAMKRKTITVTDQQESWIRSQIQSGEFGNDSEYIRELIRQDRMEKQALADLRQVLALGEASGDPVPLDMDAIKASARRKAAP</sequence>
<reference evidence="5 6" key="1">
    <citation type="submission" date="2018-05" db="EMBL/GenBank/DDBJ databases">
        <title>Abyssibacter profundi OUC007T gen. nov., sp. nov, a marine bacterium isolated from seawater of the Mariana Trench.</title>
        <authorList>
            <person name="Zhou S."/>
        </authorList>
    </citation>
    <scope>NUCLEOTIDE SEQUENCE [LARGE SCALE GENOMIC DNA]</scope>
    <source>
        <strain evidence="5 6">OUC007</strain>
    </source>
</reference>
<dbReference type="GO" id="GO:0006355">
    <property type="term" value="P:regulation of DNA-templated transcription"/>
    <property type="evidence" value="ECO:0007669"/>
    <property type="project" value="InterPro"/>
</dbReference>
<comment type="function">
    <text evidence="4">Antitoxin component of a type II toxin-antitoxin (TA) system. Neutralizes the effect of toxin ParE.</text>
</comment>
<dbReference type="InterPro" id="IPR022789">
    <property type="entry name" value="ParD"/>
</dbReference>
<evidence type="ECO:0000256" key="2">
    <source>
        <dbReference type="ARBA" id="ARBA00017940"/>
    </source>
</evidence>
<dbReference type="SUPFAM" id="SSF47598">
    <property type="entry name" value="Ribbon-helix-helix"/>
    <property type="match status" value="1"/>
</dbReference>
<evidence type="ECO:0000313" key="6">
    <source>
        <dbReference type="Proteomes" id="UP000251800"/>
    </source>
</evidence>
<name>A0A363UKW1_9GAMM</name>
<dbReference type="AlphaFoldDB" id="A0A363UKW1"/>
<dbReference type="Gene3D" id="6.10.10.120">
    <property type="entry name" value="Antitoxin ParD1-like"/>
    <property type="match status" value="1"/>
</dbReference>
<proteinExistence type="inferred from homology"/>
<comment type="caution">
    <text evidence="5">The sequence shown here is derived from an EMBL/GenBank/DDBJ whole genome shotgun (WGS) entry which is preliminary data.</text>
</comment>
<dbReference type="InterPro" id="IPR010985">
    <property type="entry name" value="Ribbon_hlx_hlx"/>
</dbReference>
<evidence type="ECO:0000256" key="4">
    <source>
        <dbReference type="ARBA" id="ARBA00037106"/>
    </source>
</evidence>
<evidence type="ECO:0000256" key="3">
    <source>
        <dbReference type="ARBA" id="ARBA00022649"/>
    </source>
</evidence>
<organism evidence="5 6">
    <name type="scientific">Abyssibacter profundi</name>
    <dbReference type="NCBI Taxonomy" id="2182787"/>
    <lineage>
        <taxon>Bacteria</taxon>
        <taxon>Pseudomonadati</taxon>
        <taxon>Pseudomonadota</taxon>
        <taxon>Gammaproteobacteria</taxon>
        <taxon>Chromatiales</taxon>
        <taxon>Oceanococcaceae</taxon>
        <taxon>Abyssibacter</taxon>
    </lineage>
</organism>
<dbReference type="NCBIfam" id="TIGR02606">
    <property type="entry name" value="antidote_CC2985"/>
    <property type="match status" value="1"/>
</dbReference>
<evidence type="ECO:0000256" key="1">
    <source>
        <dbReference type="ARBA" id="ARBA00008580"/>
    </source>
</evidence>
<dbReference type="Proteomes" id="UP000251800">
    <property type="component" value="Unassembled WGS sequence"/>
</dbReference>
<accession>A0A363UKW1</accession>
<keyword evidence="6" id="KW-1185">Reference proteome</keyword>
<dbReference type="EMBL" id="QEQK01000007">
    <property type="protein sequence ID" value="PWN56037.1"/>
    <property type="molecule type" value="Genomic_DNA"/>
</dbReference>
<dbReference type="Pfam" id="PF03693">
    <property type="entry name" value="ParD_antitoxin"/>
    <property type="match status" value="1"/>
</dbReference>
<dbReference type="InterPro" id="IPR038296">
    <property type="entry name" value="ParD_sf"/>
</dbReference>
<protein>
    <recommendedName>
        <fullName evidence="2">Antitoxin ParD</fullName>
    </recommendedName>
</protein>
<dbReference type="OrthoDB" id="9811310at2"/>